<evidence type="ECO:0000256" key="6">
    <source>
        <dbReference type="ARBA" id="ARBA00022723"/>
    </source>
</evidence>
<dbReference type="CDD" id="cd18137">
    <property type="entry name" value="HLD_clamp_pol_III_gamma_tau"/>
    <property type="match status" value="1"/>
</dbReference>
<keyword evidence="7" id="KW-0547">Nucleotide-binding</keyword>
<feature type="compositionally biased region" description="Low complexity" evidence="12">
    <location>
        <begin position="352"/>
        <end position="372"/>
    </location>
</feature>
<dbReference type="EMBL" id="JAUSTP010000015">
    <property type="protein sequence ID" value="MDQ0190198.1"/>
    <property type="molecule type" value="Genomic_DNA"/>
</dbReference>
<feature type="domain" description="AAA+ ATPase" evidence="13">
    <location>
        <begin position="14"/>
        <end position="156"/>
    </location>
</feature>
<evidence type="ECO:0000256" key="4">
    <source>
        <dbReference type="ARBA" id="ARBA00022695"/>
    </source>
</evidence>
<dbReference type="InterPro" id="IPR003593">
    <property type="entry name" value="AAA+_ATPase"/>
</dbReference>
<evidence type="ECO:0000256" key="3">
    <source>
        <dbReference type="ARBA" id="ARBA00022679"/>
    </source>
</evidence>
<keyword evidence="3 14" id="KW-0808">Transferase</keyword>
<dbReference type="GO" id="GO:0003887">
    <property type="term" value="F:DNA-directed DNA polymerase activity"/>
    <property type="evidence" value="ECO:0007669"/>
    <property type="project" value="UniProtKB-EC"/>
</dbReference>
<comment type="catalytic activity">
    <reaction evidence="11">
        <text>DNA(n) + a 2'-deoxyribonucleoside 5'-triphosphate = DNA(n+1) + diphosphate</text>
        <dbReference type="Rhea" id="RHEA:22508"/>
        <dbReference type="Rhea" id="RHEA-COMP:17339"/>
        <dbReference type="Rhea" id="RHEA-COMP:17340"/>
        <dbReference type="ChEBI" id="CHEBI:33019"/>
        <dbReference type="ChEBI" id="CHEBI:61560"/>
        <dbReference type="ChEBI" id="CHEBI:173112"/>
        <dbReference type="EC" id="2.7.7.7"/>
    </reaction>
</comment>
<evidence type="ECO:0000313" key="15">
    <source>
        <dbReference type="Proteomes" id="UP001232973"/>
    </source>
</evidence>
<dbReference type="PANTHER" id="PTHR11669:SF0">
    <property type="entry name" value="PROTEIN STICHEL-LIKE 2"/>
    <property type="match status" value="1"/>
</dbReference>
<gene>
    <name evidence="14" type="ORF">J2S03_002061</name>
</gene>
<dbReference type="Gene3D" id="1.20.272.10">
    <property type="match status" value="1"/>
</dbReference>
<dbReference type="Proteomes" id="UP001232973">
    <property type="component" value="Unassembled WGS sequence"/>
</dbReference>
<keyword evidence="5" id="KW-0235">DNA replication</keyword>
<dbReference type="NCBIfam" id="NF004046">
    <property type="entry name" value="PRK05563.1"/>
    <property type="match status" value="1"/>
</dbReference>
<evidence type="ECO:0000256" key="9">
    <source>
        <dbReference type="ARBA" id="ARBA00022840"/>
    </source>
</evidence>
<reference evidence="14 15" key="1">
    <citation type="submission" date="2023-07" db="EMBL/GenBank/DDBJ databases">
        <title>Genomic Encyclopedia of Type Strains, Phase IV (KMG-IV): sequencing the most valuable type-strain genomes for metagenomic binning, comparative biology and taxonomic classification.</title>
        <authorList>
            <person name="Goeker M."/>
        </authorList>
    </citation>
    <scope>NUCLEOTIDE SEQUENCE [LARGE SCALE GENOMIC DNA]</scope>
    <source>
        <strain evidence="14 15">DSM 4006</strain>
    </source>
</reference>
<evidence type="ECO:0000256" key="11">
    <source>
        <dbReference type="ARBA" id="ARBA00049244"/>
    </source>
</evidence>
<feature type="region of interest" description="Disordered" evidence="12">
    <location>
        <begin position="347"/>
        <end position="383"/>
    </location>
</feature>
<organism evidence="14 15">
    <name type="scientific">Alicyclobacillus cycloheptanicus</name>
    <dbReference type="NCBI Taxonomy" id="1457"/>
    <lineage>
        <taxon>Bacteria</taxon>
        <taxon>Bacillati</taxon>
        <taxon>Bacillota</taxon>
        <taxon>Bacilli</taxon>
        <taxon>Bacillales</taxon>
        <taxon>Alicyclobacillaceae</taxon>
        <taxon>Alicyclobacillus</taxon>
    </lineage>
</organism>
<dbReference type="NCBIfam" id="TIGR02397">
    <property type="entry name" value="dnaX_nterm"/>
    <property type="match status" value="1"/>
</dbReference>
<keyword evidence="4 14" id="KW-0548">Nucleotidyltransferase</keyword>
<dbReference type="InterPro" id="IPR008921">
    <property type="entry name" value="DNA_pol3_clamp-load_cplx_C"/>
</dbReference>
<evidence type="ECO:0000256" key="1">
    <source>
        <dbReference type="ARBA" id="ARBA00006360"/>
    </source>
</evidence>
<protein>
    <recommendedName>
        <fullName evidence="2">DNA-directed DNA polymerase</fullName>
        <ecNumber evidence="2">2.7.7.7</ecNumber>
    </recommendedName>
</protein>
<dbReference type="Gene3D" id="1.10.8.60">
    <property type="match status" value="1"/>
</dbReference>
<keyword evidence="10" id="KW-0239">DNA-directed DNA polymerase</keyword>
<evidence type="ECO:0000256" key="12">
    <source>
        <dbReference type="SAM" id="MobiDB-lite"/>
    </source>
</evidence>
<dbReference type="EC" id="2.7.7.7" evidence="2"/>
<keyword evidence="15" id="KW-1185">Reference proteome</keyword>
<dbReference type="InterPro" id="IPR012763">
    <property type="entry name" value="DNA_pol_III_sug/sutau_N"/>
</dbReference>
<evidence type="ECO:0000256" key="7">
    <source>
        <dbReference type="ARBA" id="ARBA00022741"/>
    </source>
</evidence>
<evidence type="ECO:0000256" key="8">
    <source>
        <dbReference type="ARBA" id="ARBA00022833"/>
    </source>
</evidence>
<proteinExistence type="inferred from homology"/>
<evidence type="ECO:0000259" key="13">
    <source>
        <dbReference type="SMART" id="SM00382"/>
    </source>
</evidence>
<comment type="caution">
    <text evidence="14">The sequence shown here is derived from an EMBL/GenBank/DDBJ whole genome shotgun (WGS) entry which is preliminary data.</text>
</comment>
<dbReference type="PANTHER" id="PTHR11669">
    <property type="entry name" value="REPLICATION FACTOR C / DNA POLYMERASE III GAMMA-TAU SUBUNIT"/>
    <property type="match status" value="1"/>
</dbReference>
<dbReference type="SUPFAM" id="SSF48019">
    <property type="entry name" value="post-AAA+ oligomerization domain-like"/>
    <property type="match status" value="1"/>
</dbReference>
<dbReference type="CDD" id="cd00009">
    <property type="entry name" value="AAA"/>
    <property type="match status" value="1"/>
</dbReference>
<dbReference type="InterPro" id="IPR050238">
    <property type="entry name" value="DNA_Rep/Repair_Clamp_Loader"/>
</dbReference>
<dbReference type="InterPro" id="IPR027417">
    <property type="entry name" value="P-loop_NTPase"/>
</dbReference>
<evidence type="ECO:0000256" key="10">
    <source>
        <dbReference type="ARBA" id="ARBA00022932"/>
    </source>
</evidence>
<evidence type="ECO:0000256" key="5">
    <source>
        <dbReference type="ARBA" id="ARBA00022705"/>
    </source>
</evidence>
<dbReference type="Pfam" id="PF22608">
    <property type="entry name" value="DNAX_ATPase_lid"/>
    <property type="match status" value="1"/>
</dbReference>
<evidence type="ECO:0000313" key="14">
    <source>
        <dbReference type="EMBL" id="MDQ0190198.1"/>
    </source>
</evidence>
<keyword evidence="9" id="KW-0067">ATP-binding</keyword>
<sequence length="524" mass="57340">MKQTLTNAIRYNQVAHAYLFCGPRGTGKTSAAKVLAKAVNCQAREDADPCNQCEACLSITAGSNVDVEEIDAASNRGVDEIRQLRDKVQYAPTSLSHKVYIIDEVHMLTTEAFNALLKTLEEPPQHAMFVLATTEPHKIPGTIVSRCQRFDFRRIPPESIVERLQLVCRTEQWEADDEALWKIAQAADGGLRDALGLLEQTASYANGNITPASAAHVVGGVDTGALLMLVEALAGGDLPQVMGYITEWYVGGKDAARIVQDLLQVLRDLFIVKLTLERGGTLPPSLAREAYQTTARLCDSAWLVDAVRKLGETYTHLRYVDQPRLALEAALLAMTPVAPAVRDADDAAPMHRAAPPASVQPAAAQPSSAAQPPARPSRAKPVNAARKWEVLRDLSSRADAQTKDQVQAVWDQVLNEVRASRIQTHAWLINGQLMLATADEIVLAFSSPIHRNAVMKPVERALIEGALSNALGRPMRILALTQADWEEFQERQSGSASDQHQNIDLVERVIQVFGPERVEIRDGE</sequence>
<dbReference type="Pfam" id="PF12169">
    <property type="entry name" value="DNA_pol3_gamma3"/>
    <property type="match status" value="1"/>
</dbReference>
<dbReference type="SUPFAM" id="SSF52540">
    <property type="entry name" value="P-loop containing nucleoside triphosphate hydrolases"/>
    <property type="match status" value="1"/>
</dbReference>
<keyword evidence="8" id="KW-0862">Zinc</keyword>
<evidence type="ECO:0000256" key="2">
    <source>
        <dbReference type="ARBA" id="ARBA00012417"/>
    </source>
</evidence>
<dbReference type="Gene3D" id="3.40.50.300">
    <property type="entry name" value="P-loop containing nucleotide triphosphate hydrolases"/>
    <property type="match status" value="1"/>
</dbReference>
<keyword evidence="6" id="KW-0479">Metal-binding</keyword>
<dbReference type="SMART" id="SM00382">
    <property type="entry name" value="AAA"/>
    <property type="match status" value="1"/>
</dbReference>
<dbReference type="PRINTS" id="PR00300">
    <property type="entry name" value="CLPPROTEASEA"/>
</dbReference>
<dbReference type="Pfam" id="PF13177">
    <property type="entry name" value="DNA_pol3_delta2"/>
    <property type="match status" value="1"/>
</dbReference>
<dbReference type="InterPro" id="IPR022754">
    <property type="entry name" value="DNA_pol_III_gamma-3"/>
</dbReference>
<name>A0ABT9XIU2_9BACL</name>
<comment type="similarity">
    <text evidence="1">Belongs to the DnaX/STICHEL family.</text>
</comment>
<accession>A0ABT9XIU2</accession>
<dbReference type="InterPro" id="IPR001270">
    <property type="entry name" value="ClpA/B"/>
</dbReference>
<dbReference type="InterPro" id="IPR045085">
    <property type="entry name" value="HLD_clamp_pol_III_gamma_tau"/>
</dbReference>